<evidence type="ECO:0000256" key="6">
    <source>
        <dbReference type="ARBA" id="ARBA00047942"/>
    </source>
</evidence>
<name>A0A9N9CHK7_9GLOM</name>
<dbReference type="AlphaFoldDB" id="A0A9N9CHK7"/>
<comment type="catalytic activity">
    <reaction evidence="6">
        <text>a 2'-deoxyadenosine in DNA + S-adenosyl-L-methionine = an N(6)-methyl-2'-deoxyadenosine in DNA + S-adenosyl-L-homocysteine + H(+)</text>
        <dbReference type="Rhea" id="RHEA:15197"/>
        <dbReference type="Rhea" id="RHEA-COMP:12418"/>
        <dbReference type="Rhea" id="RHEA-COMP:12419"/>
        <dbReference type="ChEBI" id="CHEBI:15378"/>
        <dbReference type="ChEBI" id="CHEBI:57856"/>
        <dbReference type="ChEBI" id="CHEBI:59789"/>
        <dbReference type="ChEBI" id="CHEBI:90615"/>
        <dbReference type="ChEBI" id="CHEBI:90616"/>
        <dbReference type="EC" id="2.1.1.72"/>
    </reaction>
</comment>
<dbReference type="GO" id="GO:0003677">
    <property type="term" value="F:DNA binding"/>
    <property type="evidence" value="ECO:0007669"/>
    <property type="project" value="InterPro"/>
</dbReference>
<dbReference type="Proteomes" id="UP000789508">
    <property type="component" value="Unassembled WGS sequence"/>
</dbReference>
<keyword evidence="9" id="KW-1185">Reference proteome</keyword>
<dbReference type="OrthoDB" id="5583867at2759"/>
<evidence type="ECO:0000256" key="3">
    <source>
        <dbReference type="ARBA" id="ARBA00022679"/>
    </source>
</evidence>
<reference evidence="8" key="1">
    <citation type="submission" date="2021-06" db="EMBL/GenBank/DDBJ databases">
        <authorList>
            <person name="Kallberg Y."/>
            <person name="Tangrot J."/>
            <person name="Rosling A."/>
        </authorList>
    </citation>
    <scope>NUCLEOTIDE SEQUENCE</scope>
    <source>
        <strain evidence="8">FL130A</strain>
    </source>
</reference>
<keyword evidence="3" id="KW-0808">Transferase</keyword>
<keyword evidence="2" id="KW-0489">Methyltransferase</keyword>
<comment type="caution">
    <text evidence="8">The sequence shown here is derived from an EMBL/GenBank/DDBJ whole genome shotgun (WGS) entry which is preliminary data.</text>
</comment>
<keyword evidence="4" id="KW-0949">S-adenosyl-L-methionine</keyword>
<dbReference type="EMBL" id="CAJVPS010004436">
    <property type="protein sequence ID" value="CAG8603664.1"/>
    <property type="molecule type" value="Genomic_DNA"/>
</dbReference>
<dbReference type="GO" id="GO:0009307">
    <property type="term" value="P:DNA restriction-modification system"/>
    <property type="evidence" value="ECO:0007669"/>
    <property type="project" value="UniProtKB-KW"/>
</dbReference>
<keyword evidence="5" id="KW-0680">Restriction system</keyword>
<dbReference type="PRINTS" id="PR00507">
    <property type="entry name" value="N12N6MTFRASE"/>
</dbReference>
<evidence type="ECO:0000313" key="9">
    <source>
        <dbReference type="Proteomes" id="UP000789508"/>
    </source>
</evidence>
<accession>A0A9N9CHK7</accession>
<evidence type="ECO:0000256" key="1">
    <source>
        <dbReference type="ARBA" id="ARBA00011900"/>
    </source>
</evidence>
<evidence type="ECO:0000313" key="8">
    <source>
        <dbReference type="EMBL" id="CAG8603664.1"/>
    </source>
</evidence>
<dbReference type="PANTHER" id="PTHR42933:SF3">
    <property type="entry name" value="TYPE I RESTRICTION ENZYME MJAVIII METHYLASE SUBUNIT"/>
    <property type="match status" value="1"/>
</dbReference>
<dbReference type="Gene3D" id="3.90.1570.30">
    <property type="match status" value="1"/>
</dbReference>
<organism evidence="8 9">
    <name type="scientific">Ambispora leptoticha</name>
    <dbReference type="NCBI Taxonomy" id="144679"/>
    <lineage>
        <taxon>Eukaryota</taxon>
        <taxon>Fungi</taxon>
        <taxon>Fungi incertae sedis</taxon>
        <taxon>Mucoromycota</taxon>
        <taxon>Glomeromycotina</taxon>
        <taxon>Glomeromycetes</taxon>
        <taxon>Archaeosporales</taxon>
        <taxon>Ambisporaceae</taxon>
        <taxon>Ambispora</taxon>
    </lineage>
</organism>
<sequence>MSKLTEADIRMEIDADLKNKGWRLVGKKKNVFGEEYSSQTFADYILKPKNWVDPLIAIEAKRTGQNLENALEQAKNYARKRNSPIAYAINEYNPRKIIAIKDREKLIEFFSFANNQLRDDGLTEGHERFSEFCSILFLKILSEQEEKERKDKRRSENYVNSALNCGQHKKDKFCCFQSKYGEDIFQRLQINSPATLKRIIDKLTPLQLVSIDIDVKGEAFEYFLKEAIKGQKKDLGQYFTPRHIVNFLVRLADPKPHETVYDPFCGTGGILIKVFNYIAERIPKNDAKKWYNLKEKTV</sequence>
<dbReference type="GO" id="GO:0008170">
    <property type="term" value="F:N-methyltransferase activity"/>
    <property type="evidence" value="ECO:0007669"/>
    <property type="project" value="InterPro"/>
</dbReference>
<evidence type="ECO:0000256" key="5">
    <source>
        <dbReference type="ARBA" id="ARBA00022747"/>
    </source>
</evidence>
<dbReference type="GO" id="GO:0032259">
    <property type="term" value="P:methylation"/>
    <property type="evidence" value="ECO:0007669"/>
    <property type="project" value="UniProtKB-KW"/>
</dbReference>
<proteinExistence type="predicted"/>
<dbReference type="Gene3D" id="3.40.50.150">
    <property type="entry name" value="Vaccinia Virus protein VP39"/>
    <property type="match status" value="1"/>
</dbReference>
<dbReference type="Pfam" id="PF02384">
    <property type="entry name" value="N6_Mtase"/>
    <property type="match status" value="1"/>
</dbReference>
<protein>
    <recommendedName>
        <fullName evidence="1">site-specific DNA-methyltransferase (adenine-specific)</fullName>
        <ecNumber evidence="1">2.1.1.72</ecNumber>
    </recommendedName>
</protein>
<evidence type="ECO:0000259" key="7">
    <source>
        <dbReference type="Pfam" id="PF02384"/>
    </source>
</evidence>
<dbReference type="EC" id="2.1.1.72" evidence="1"/>
<dbReference type="GO" id="GO:0009007">
    <property type="term" value="F:site-specific DNA-methyltransferase (adenine-specific) activity"/>
    <property type="evidence" value="ECO:0007669"/>
    <property type="project" value="UniProtKB-EC"/>
</dbReference>
<gene>
    <name evidence="8" type="ORF">ALEPTO_LOCUS8255</name>
</gene>
<evidence type="ECO:0000256" key="2">
    <source>
        <dbReference type="ARBA" id="ARBA00022603"/>
    </source>
</evidence>
<dbReference type="InterPro" id="IPR003356">
    <property type="entry name" value="DNA_methylase_A-5"/>
</dbReference>
<dbReference type="InterPro" id="IPR029063">
    <property type="entry name" value="SAM-dependent_MTases_sf"/>
</dbReference>
<evidence type="ECO:0000256" key="4">
    <source>
        <dbReference type="ARBA" id="ARBA00022691"/>
    </source>
</evidence>
<dbReference type="PANTHER" id="PTHR42933">
    <property type="entry name" value="SLR6095 PROTEIN"/>
    <property type="match status" value="1"/>
</dbReference>
<dbReference type="InterPro" id="IPR051537">
    <property type="entry name" value="DNA_Adenine_Mtase"/>
</dbReference>
<feature type="domain" description="DNA methylase adenine-specific" evidence="7">
    <location>
        <begin position="213"/>
        <end position="291"/>
    </location>
</feature>
<dbReference type="SUPFAM" id="SSF53335">
    <property type="entry name" value="S-adenosyl-L-methionine-dependent methyltransferases"/>
    <property type="match status" value="1"/>
</dbReference>